<protein>
    <submittedName>
        <fullName evidence="1">Uncharacterized protein</fullName>
    </submittedName>
</protein>
<name>A0A0E9RBR7_ANGAN</name>
<organism evidence="1">
    <name type="scientific">Anguilla anguilla</name>
    <name type="common">European freshwater eel</name>
    <name type="synonym">Muraena anguilla</name>
    <dbReference type="NCBI Taxonomy" id="7936"/>
    <lineage>
        <taxon>Eukaryota</taxon>
        <taxon>Metazoa</taxon>
        <taxon>Chordata</taxon>
        <taxon>Craniata</taxon>
        <taxon>Vertebrata</taxon>
        <taxon>Euteleostomi</taxon>
        <taxon>Actinopterygii</taxon>
        <taxon>Neopterygii</taxon>
        <taxon>Teleostei</taxon>
        <taxon>Anguilliformes</taxon>
        <taxon>Anguillidae</taxon>
        <taxon>Anguilla</taxon>
    </lineage>
</organism>
<accession>A0A0E9RBR7</accession>
<evidence type="ECO:0000313" key="1">
    <source>
        <dbReference type="EMBL" id="JAH26549.1"/>
    </source>
</evidence>
<reference evidence="1" key="2">
    <citation type="journal article" date="2015" name="Fish Shellfish Immunol.">
        <title>Early steps in the European eel (Anguilla anguilla)-Vibrio vulnificus interaction in the gills: Role of the RtxA13 toxin.</title>
        <authorList>
            <person name="Callol A."/>
            <person name="Pajuelo D."/>
            <person name="Ebbesson L."/>
            <person name="Teles M."/>
            <person name="MacKenzie S."/>
            <person name="Amaro C."/>
        </authorList>
    </citation>
    <scope>NUCLEOTIDE SEQUENCE</scope>
</reference>
<dbReference type="AlphaFoldDB" id="A0A0E9RBR7"/>
<sequence>MTVQKKGAGSVCTEIGLSADK</sequence>
<dbReference type="EMBL" id="GBXM01082028">
    <property type="protein sequence ID" value="JAH26549.1"/>
    <property type="molecule type" value="Transcribed_RNA"/>
</dbReference>
<proteinExistence type="predicted"/>
<reference evidence="1" key="1">
    <citation type="submission" date="2014-11" db="EMBL/GenBank/DDBJ databases">
        <authorList>
            <person name="Amaro Gonzalez C."/>
        </authorList>
    </citation>
    <scope>NUCLEOTIDE SEQUENCE</scope>
</reference>